<proteinExistence type="predicted"/>
<name>A0ABD5P9N8_9EURY</name>
<keyword evidence="1" id="KW-0808">Transferase</keyword>
<dbReference type="PROSITE" id="PS01045">
    <property type="entry name" value="SQUALEN_PHYTOEN_SYN_2"/>
    <property type="match status" value="1"/>
</dbReference>
<dbReference type="GO" id="GO:0008299">
    <property type="term" value="P:isoprenoid biosynthetic process"/>
    <property type="evidence" value="ECO:0007669"/>
    <property type="project" value="UniProtKB-ARBA"/>
</dbReference>
<dbReference type="SUPFAM" id="SSF48576">
    <property type="entry name" value="Terpenoid synthases"/>
    <property type="match status" value="1"/>
</dbReference>
<dbReference type="InterPro" id="IPR008949">
    <property type="entry name" value="Isoprenoid_synthase_dom_sf"/>
</dbReference>
<dbReference type="InterPro" id="IPR002060">
    <property type="entry name" value="Squ/phyt_synthse"/>
</dbReference>
<dbReference type="SFLD" id="SFLDS00005">
    <property type="entry name" value="Isoprenoid_Synthase_Type_I"/>
    <property type="match status" value="1"/>
</dbReference>
<evidence type="ECO:0000256" key="1">
    <source>
        <dbReference type="ARBA" id="ARBA00022679"/>
    </source>
</evidence>
<protein>
    <submittedName>
        <fullName evidence="2">Phytoene/squalene synthase family protein</fullName>
    </submittedName>
</protein>
<comment type="caution">
    <text evidence="2">The sequence shown here is derived from an EMBL/GenBank/DDBJ whole genome shotgun (WGS) entry which is preliminary data.</text>
</comment>
<dbReference type="AlphaFoldDB" id="A0ABD5P9N8"/>
<dbReference type="SFLD" id="SFLDG01212">
    <property type="entry name" value="Phytoene_synthase_like"/>
    <property type="match status" value="1"/>
</dbReference>
<accession>A0ABD5P9N8</accession>
<dbReference type="RefSeq" id="WP_267622511.1">
    <property type="nucleotide sequence ID" value="NZ_JAODIW010000006.1"/>
</dbReference>
<dbReference type="GO" id="GO:0016765">
    <property type="term" value="F:transferase activity, transferring alkyl or aryl (other than methyl) groups"/>
    <property type="evidence" value="ECO:0007669"/>
    <property type="project" value="UniProtKB-ARBA"/>
</dbReference>
<dbReference type="SFLD" id="SFLDG01018">
    <property type="entry name" value="Squalene/Phytoene_Synthase_Lik"/>
    <property type="match status" value="1"/>
</dbReference>
<dbReference type="Proteomes" id="UP001595921">
    <property type="component" value="Unassembled WGS sequence"/>
</dbReference>
<dbReference type="Pfam" id="PF00494">
    <property type="entry name" value="SQS_PSY"/>
    <property type="match status" value="1"/>
</dbReference>
<sequence>MVSDDEVARSKAIQRRTGKTFHFATRLLPERVRHPTYVLYAFFRLADEVVDAAETAPPEEQRERLERLRAEALGRQETNDSGDSEWSPPSADPVLRAFSELRERYGIADDDVNVFVDAMLSDIDTDRYATYEELEAYMDGSAAAVGRMMVAIMEPENPDRALPHATALGEAFQLTNFVRDVREDVVDRDRVYLPEETLHAHGVDPEQVRRLEFDDRVAGAVRTELRRAEGLYRDGVAGIQYLPEDCQFAVLLSAVLYAEHHRLIRKRGYDVVSATPQLGRLRMVAALARTRMHWALSSDPTTVFERVSAVRSDDRVPEVDHTEGLPTQ</sequence>
<dbReference type="Gene3D" id="1.10.600.10">
    <property type="entry name" value="Farnesyl Diphosphate Synthase"/>
    <property type="match status" value="1"/>
</dbReference>
<dbReference type="CDD" id="cd00683">
    <property type="entry name" value="Trans_IPPS_HH"/>
    <property type="match status" value="1"/>
</dbReference>
<gene>
    <name evidence="2" type="ORF">ACFO0N_04390</name>
</gene>
<dbReference type="PROSITE" id="PS01044">
    <property type="entry name" value="SQUALEN_PHYTOEN_SYN_1"/>
    <property type="match status" value="1"/>
</dbReference>
<evidence type="ECO:0000313" key="2">
    <source>
        <dbReference type="EMBL" id="MFC4357186.1"/>
    </source>
</evidence>
<dbReference type="InterPro" id="IPR033904">
    <property type="entry name" value="Trans_IPPS_HH"/>
</dbReference>
<reference evidence="2 3" key="1">
    <citation type="journal article" date="2019" name="Int. J. Syst. Evol. Microbiol.">
        <title>The Global Catalogue of Microorganisms (GCM) 10K type strain sequencing project: providing services to taxonomists for standard genome sequencing and annotation.</title>
        <authorList>
            <consortium name="The Broad Institute Genomics Platform"/>
            <consortium name="The Broad Institute Genome Sequencing Center for Infectious Disease"/>
            <person name="Wu L."/>
            <person name="Ma J."/>
        </authorList>
    </citation>
    <scope>NUCLEOTIDE SEQUENCE [LARGE SCALE GENOMIC DNA]</scope>
    <source>
        <strain evidence="2 3">CGMCC 1.12553</strain>
    </source>
</reference>
<dbReference type="InterPro" id="IPR044843">
    <property type="entry name" value="Trans_IPPS_bact-type"/>
</dbReference>
<keyword evidence="3" id="KW-1185">Reference proteome</keyword>
<dbReference type="EMBL" id="JBHSDS010000003">
    <property type="protein sequence ID" value="MFC4357186.1"/>
    <property type="molecule type" value="Genomic_DNA"/>
</dbReference>
<organism evidence="2 3">
    <name type="scientific">Halobium salinum</name>
    <dbReference type="NCBI Taxonomy" id="1364940"/>
    <lineage>
        <taxon>Archaea</taxon>
        <taxon>Methanobacteriati</taxon>
        <taxon>Methanobacteriota</taxon>
        <taxon>Stenosarchaea group</taxon>
        <taxon>Halobacteria</taxon>
        <taxon>Halobacteriales</taxon>
        <taxon>Haloferacaceae</taxon>
        <taxon>Halobium</taxon>
    </lineage>
</organism>
<dbReference type="InterPro" id="IPR019845">
    <property type="entry name" value="Squalene/phytoene_synthase_CS"/>
</dbReference>
<evidence type="ECO:0000313" key="3">
    <source>
        <dbReference type="Proteomes" id="UP001595921"/>
    </source>
</evidence>
<dbReference type="PANTHER" id="PTHR31480">
    <property type="entry name" value="BIFUNCTIONAL LYCOPENE CYCLASE/PHYTOENE SYNTHASE"/>
    <property type="match status" value="1"/>
</dbReference>